<feature type="non-terminal residue" evidence="1">
    <location>
        <position position="1"/>
    </location>
</feature>
<reference evidence="1 2" key="1">
    <citation type="journal article" date="2021" name="Elife">
        <title>Chloroplast acquisition without the gene transfer in kleptoplastic sea slugs, Plakobranchus ocellatus.</title>
        <authorList>
            <person name="Maeda T."/>
            <person name="Takahashi S."/>
            <person name="Yoshida T."/>
            <person name="Shimamura S."/>
            <person name="Takaki Y."/>
            <person name="Nagai Y."/>
            <person name="Toyoda A."/>
            <person name="Suzuki Y."/>
            <person name="Arimoto A."/>
            <person name="Ishii H."/>
            <person name="Satoh N."/>
            <person name="Nishiyama T."/>
            <person name="Hasebe M."/>
            <person name="Maruyama T."/>
            <person name="Minagawa J."/>
            <person name="Obokata J."/>
            <person name="Shigenobu S."/>
        </authorList>
    </citation>
    <scope>NUCLEOTIDE SEQUENCE [LARGE SCALE GENOMIC DNA]</scope>
</reference>
<accession>A0AAV4IXF4</accession>
<evidence type="ECO:0000313" key="1">
    <source>
        <dbReference type="EMBL" id="GFS15239.1"/>
    </source>
</evidence>
<dbReference type="EMBL" id="BMAT01006572">
    <property type="protein sequence ID" value="GFS15239.1"/>
    <property type="molecule type" value="Genomic_DNA"/>
</dbReference>
<evidence type="ECO:0000313" key="2">
    <source>
        <dbReference type="Proteomes" id="UP000762676"/>
    </source>
</evidence>
<organism evidence="1 2">
    <name type="scientific">Elysia marginata</name>
    <dbReference type="NCBI Taxonomy" id="1093978"/>
    <lineage>
        <taxon>Eukaryota</taxon>
        <taxon>Metazoa</taxon>
        <taxon>Spiralia</taxon>
        <taxon>Lophotrochozoa</taxon>
        <taxon>Mollusca</taxon>
        <taxon>Gastropoda</taxon>
        <taxon>Heterobranchia</taxon>
        <taxon>Euthyneura</taxon>
        <taxon>Panpulmonata</taxon>
        <taxon>Sacoglossa</taxon>
        <taxon>Placobranchoidea</taxon>
        <taxon>Plakobranchidae</taxon>
        <taxon>Elysia</taxon>
    </lineage>
</organism>
<dbReference type="Proteomes" id="UP000762676">
    <property type="component" value="Unassembled WGS sequence"/>
</dbReference>
<gene>
    <name evidence="1" type="ORF">ElyMa_003182100</name>
</gene>
<proteinExistence type="predicted"/>
<name>A0AAV4IXF4_9GAST</name>
<sequence length="56" mass="6036">LPSDVVTTNIGRRLTNASNSPLDIVTTSTGRRLTQASDTPVALLLVFLAIFTQYTD</sequence>
<keyword evidence="2" id="KW-1185">Reference proteome</keyword>
<dbReference type="AlphaFoldDB" id="A0AAV4IXF4"/>
<protein>
    <submittedName>
        <fullName evidence="1">Uncharacterized protein</fullName>
    </submittedName>
</protein>
<comment type="caution">
    <text evidence="1">The sequence shown here is derived from an EMBL/GenBank/DDBJ whole genome shotgun (WGS) entry which is preliminary data.</text>
</comment>